<keyword evidence="1" id="KW-1133">Transmembrane helix</keyword>
<accession>A0A2H0TXS9</accession>
<evidence type="ECO:0000313" key="3">
    <source>
        <dbReference type="Proteomes" id="UP000230852"/>
    </source>
</evidence>
<gene>
    <name evidence="2" type="ORF">COU28_03825</name>
</gene>
<protein>
    <recommendedName>
        <fullName evidence="4">LytR/CpsA/Psr regulator C-terminal domain-containing protein</fullName>
    </recommendedName>
</protein>
<comment type="caution">
    <text evidence="2">The sequence shown here is derived from an EMBL/GenBank/DDBJ whole genome shotgun (WGS) entry which is preliminary data.</text>
</comment>
<dbReference type="AlphaFoldDB" id="A0A2H0TXS9"/>
<feature type="transmembrane region" description="Helical" evidence="1">
    <location>
        <begin position="35"/>
        <end position="55"/>
    </location>
</feature>
<organism evidence="2 3">
    <name type="scientific">Candidatus Magasanikbacteria bacterium CG10_big_fil_rev_8_21_14_0_10_36_16</name>
    <dbReference type="NCBI Taxonomy" id="1974645"/>
    <lineage>
        <taxon>Bacteria</taxon>
        <taxon>Candidatus Magasanikiibacteriota</taxon>
    </lineage>
</organism>
<evidence type="ECO:0000256" key="1">
    <source>
        <dbReference type="SAM" id="Phobius"/>
    </source>
</evidence>
<evidence type="ECO:0008006" key="4">
    <source>
        <dbReference type="Google" id="ProtNLM"/>
    </source>
</evidence>
<reference evidence="3" key="1">
    <citation type="submission" date="2017-09" db="EMBL/GenBank/DDBJ databases">
        <title>Depth-based differentiation of microbial function through sediment-hosted aquifers and enrichment of novel symbionts in the deep terrestrial subsurface.</title>
        <authorList>
            <person name="Probst A.J."/>
            <person name="Ladd B."/>
            <person name="Jarett J.K."/>
            <person name="Geller-Mcgrath D.E."/>
            <person name="Sieber C.M.K."/>
            <person name="Emerson J.B."/>
            <person name="Anantharaman K."/>
            <person name="Thomas B.C."/>
            <person name="Malmstrom R."/>
            <person name="Stieglmeier M."/>
            <person name="Klingl A."/>
            <person name="Woyke T."/>
            <person name="Ryan C.M."/>
            <person name="Banfield J.F."/>
        </authorList>
    </citation>
    <scope>NUCLEOTIDE SEQUENCE [LARGE SCALE GENOMIC DNA]</scope>
</reference>
<evidence type="ECO:0000313" key="2">
    <source>
        <dbReference type="EMBL" id="PIR78035.1"/>
    </source>
</evidence>
<dbReference type="EMBL" id="PFBU01000073">
    <property type="protein sequence ID" value="PIR78035.1"/>
    <property type="molecule type" value="Genomic_DNA"/>
</dbReference>
<dbReference type="Proteomes" id="UP000230852">
    <property type="component" value="Unassembled WGS sequence"/>
</dbReference>
<name>A0A2H0TXS9_9BACT</name>
<sequence>MVVKKKLVEKIPEEEIIPFENPRNEKNKNSSVKNFLILLFAIFTLLGSAGSYYFFSKYNALRNDPSIVSQKDVDTTVAAVYKLMVLPSDEMPTLATILDKTKLAGQSFFDNAENGDKLLAFTKSMQAILYRPSTNKIIKVAPIYISDGTTDQLTSTTTQEELQPIPEEQNMSEDLKVAYYNGTTIANLSSQTEANVKTNYPNYQTTDLTNATNHNYTENIVVDISGQHTNEVEELSKLLNAQVQSLPDGEKKPDADILIISGK</sequence>
<proteinExistence type="predicted"/>
<keyword evidence="1" id="KW-0472">Membrane</keyword>
<keyword evidence="1" id="KW-0812">Transmembrane</keyword>